<dbReference type="Pfam" id="PF04325">
    <property type="entry name" value="DUF465"/>
    <property type="match status" value="1"/>
</dbReference>
<dbReference type="RefSeq" id="WP_074826440.1">
    <property type="nucleotide sequence ID" value="NZ_FNNA01000002.1"/>
</dbReference>
<dbReference type="InterPro" id="IPR007420">
    <property type="entry name" value="DUF465"/>
</dbReference>
<evidence type="ECO:0000313" key="2">
    <source>
        <dbReference type="EMBL" id="SDW90715.1"/>
    </source>
</evidence>
<evidence type="ECO:0008006" key="4">
    <source>
        <dbReference type="Google" id="ProtNLM"/>
    </source>
</evidence>
<sequence length="54" mass="6329">MSVQSHLVELRKKHQHLSDEVERAQRLPGSDDLAIAAMKKEKLRLKEEIERLTH</sequence>
<reference evidence="3" key="1">
    <citation type="submission" date="2016-10" db="EMBL/GenBank/DDBJ databases">
        <authorList>
            <person name="Varghese N."/>
            <person name="Submissions S."/>
        </authorList>
    </citation>
    <scope>NUCLEOTIDE SEQUENCE [LARGE SCALE GENOMIC DNA]</scope>
    <source>
        <strain evidence="3">DSM 29303</strain>
    </source>
</reference>
<dbReference type="STRING" id="1545044.SAMN05444276_102465"/>
<evidence type="ECO:0000256" key="1">
    <source>
        <dbReference type="SAM" id="MobiDB-lite"/>
    </source>
</evidence>
<feature type="compositionally biased region" description="Basic and acidic residues" evidence="1">
    <location>
        <begin position="16"/>
        <end position="25"/>
    </location>
</feature>
<name>A0A1H2XD13_9RHOB</name>
<dbReference type="Gene3D" id="6.10.280.50">
    <property type="match status" value="1"/>
</dbReference>
<dbReference type="OrthoDB" id="7362854at2"/>
<protein>
    <recommendedName>
        <fullName evidence="4">DUF465 domain-containing protein</fullName>
    </recommendedName>
</protein>
<feature type="region of interest" description="Disordered" evidence="1">
    <location>
        <begin position="1"/>
        <end position="25"/>
    </location>
</feature>
<keyword evidence="3" id="KW-1185">Reference proteome</keyword>
<organism evidence="2 3">
    <name type="scientific">Paracoccus sanguinis</name>
    <dbReference type="NCBI Taxonomy" id="1545044"/>
    <lineage>
        <taxon>Bacteria</taxon>
        <taxon>Pseudomonadati</taxon>
        <taxon>Pseudomonadota</taxon>
        <taxon>Alphaproteobacteria</taxon>
        <taxon>Rhodobacterales</taxon>
        <taxon>Paracoccaceae</taxon>
        <taxon>Paracoccus</taxon>
    </lineage>
</organism>
<dbReference type="Proteomes" id="UP000182944">
    <property type="component" value="Unassembled WGS sequence"/>
</dbReference>
<evidence type="ECO:0000313" key="3">
    <source>
        <dbReference type="Proteomes" id="UP000182944"/>
    </source>
</evidence>
<proteinExistence type="predicted"/>
<dbReference type="EMBL" id="FNNA01000002">
    <property type="protein sequence ID" value="SDW90715.1"/>
    <property type="molecule type" value="Genomic_DNA"/>
</dbReference>
<dbReference type="InterPro" id="IPR038444">
    <property type="entry name" value="DUF465_sf"/>
</dbReference>
<accession>A0A1H2XD13</accession>
<dbReference type="AlphaFoldDB" id="A0A1H2XD13"/>
<gene>
    <name evidence="2" type="ORF">SAMN05444276_102465</name>
</gene>